<proteinExistence type="predicted"/>
<name>A0A9P4V1H9_9PLEO</name>
<keyword evidence="4" id="KW-1185">Reference proteome</keyword>
<protein>
    <recommendedName>
        <fullName evidence="2">2EXR domain-containing protein</fullName>
    </recommendedName>
</protein>
<dbReference type="AlphaFoldDB" id="A0A9P4V1H9"/>
<dbReference type="InterPro" id="IPR045518">
    <property type="entry name" value="2EXR"/>
</dbReference>
<accession>A0A9P4V1H9</accession>
<feature type="domain" description="2EXR" evidence="2">
    <location>
        <begin position="219"/>
        <end position="295"/>
    </location>
</feature>
<feature type="compositionally biased region" description="Basic and acidic residues" evidence="1">
    <location>
        <begin position="79"/>
        <end position="97"/>
    </location>
</feature>
<evidence type="ECO:0000256" key="1">
    <source>
        <dbReference type="SAM" id="MobiDB-lite"/>
    </source>
</evidence>
<organism evidence="3 4">
    <name type="scientific">Polyplosphaeria fusca</name>
    <dbReference type="NCBI Taxonomy" id="682080"/>
    <lineage>
        <taxon>Eukaryota</taxon>
        <taxon>Fungi</taxon>
        <taxon>Dikarya</taxon>
        <taxon>Ascomycota</taxon>
        <taxon>Pezizomycotina</taxon>
        <taxon>Dothideomycetes</taxon>
        <taxon>Pleosporomycetidae</taxon>
        <taxon>Pleosporales</taxon>
        <taxon>Tetraplosphaeriaceae</taxon>
        <taxon>Polyplosphaeria</taxon>
    </lineage>
</organism>
<dbReference type="OrthoDB" id="62952at2759"/>
<dbReference type="PANTHER" id="PTHR42085:SF1">
    <property type="entry name" value="F-BOX DOMAIN-CONTAINING PROTEIN"/>
    <property type="match status" value="1"/>
</dbReference>
<sequence>MSEMKPLKAKTIPEGASHTQDEWLKQGDAMDIGKNQVEHRAGTQSYLNSEELGAFFDNGHDPMDIGKGSSQLQSFKTNMESKDEENSVDPAEERDPIDHGRNMAVCVNRTAAHNGFEEISSHFTRRSDTKMKIHGRRRGGKFKFHHDRRSAKLYVQAQSFRFPGRTKRFNRIQSMTLDYEKSKSIGMTAADALEEQESGIHTQFQLAKPKQTSLPLRLFHPFPMLPRELRNRIYELALASDKTIIPQLCDCHGSDGEIQFTDANRDDHGAVTRSLNITFTSKQVRDEALPVFYESNVFQYDNDLLAYLDYLARAGRFHLVHQVTFPVSLFHERAAVKVLGYLNKNIAAQKAFDAIIDSHNSGLPRTVGTLKMDPAFHIGGYAHFGIFHVLRKLSAASPFADRTIVLQVPSAETFDTSERSSWFFKVASAMGLTVKTMESKLEANFRNGVIMVDWQQRFQKREAEDMDVGVDDTVVLKKACTMFPDMASYVMSAKSTYYRVCCNGDVQWYDLRGGFSEASRPATIQDVEMEDQ</sequence>
<gene>
    <name evidence="3" type="ORF">EJ04DRAFT_276471</name>
</gene>
<dbReference type="EMBL" id="ML996165">
    <property type="protein sequence ID" value="KAF2733153.1"/>
    <property type="molecule type" value="Genomic_DNA"/>
</dbReference>
<reference evidence="3" key="1">
    <citation type="journal article" date="2020" name="Stud. Mycol.">
        <title>101 Dothideomycetes genomes: a test case for predicting lifestyles and emergence of pathogens.</title>
        <authorList>
            <person name="Haridas S."/>
            <person name="Albert R."/>
            <person name="Binder M."/>
            <person name="Bloem J."/>
            <person name="Labutti K."/>
            <person name="Salamov A."/>
            <person name="Andreopoulos B."/>
            <person name="Baker S."/>
            <person name="Barry K."/>
            <person name="Bills G."/>
            <person name="Bluhm B."/>
            <person name="Cannon C."/>
            <person name="Castanera R."/>
            <person name="Culley D."/>
            <person name="Daum C."/>
            <person name="Ezra D."/>
            <person name="Gonzalez J."/>
            <person name="Henrissat B."/>
            <person name="Kuo A."/>
            <person name="Liang C."/>
            <person name="Lipzen A."/>
            <person name="Lutzoni F."/>
            <person name="Magnuson J."/>
            <person name="Mondo S."/>
            <person name="Nolan M."/>
            <person name="Ohm R."/>
            <person name="Pangilinan J."/>
            <person name="Park H.-J."/>
            <person name="Ramirez L."/>
            <person name="Alfaro M."/>
            <person name="Sun H."/>
            <person name="Tritt A."/>
            <person name="Yoshinaga Y."/>
            <person name="Zwiers L.-H."/>
            <person name="Turgeon B."/>
            <person name="Goodwin S."/>
            <person name="Spatafora J."/>
            <person name="Crous P."/>
            <person name="Grigoriev I."/>
        </authorList>
    </citation>
    <scope>NUCLEOTIDE SEQUENCE</scope>
    <source>
        <strain evidence="3">CBS 125425</strain>
    </source>
</reference>
<evidence type="ECO:0000259" key="2">
    <source>
        <dbReference type="Pfam" id="PF20150"/>
    </source>
</evidence>
<dbReference type="PANTHER" id="PTHR42085">
    <property type="entry name" value="F-BOX DOMAIN-CONTAINING PROTEIN"/>
    <property type="match status" value="1"/>
</dbReference>
<dbReference type="InterPro" id="IPR038883">
    <property type="entry name" value="AN11006-like"/>
</dbReference>
<feature type="region of interest" description="Disordered" evidence="1">
    <location>
        <begin position="1"/>
        <end position="23"/>
    </location>
</feature>
<evidence type="ECO:0000313" key="3">
    <source>
        <dbReference type="EMBL" id="KAF2733153.1"/>
    </source>
</evidence>
<comment type="caution">
    <text evidence="3">The sequence shown here is derived from an EMBL/GenBank/DDBJ whole genome shotgun (WGS) entry which is preliminary data.</text>
</comment>
<dbReference type="Pfam" id="PF20150">
    <property type="entry name" value="2EXR"/>
    <property type="match status" value="1"/>
</dbReference>
<feature type="region of interest" description="Disordered" evidence="1">
    <location>
        <begin position="74"/>
        <end position="97"/>
    </location>
</feature>
<dbReference type="Proteomes" id="UP000799444">
    <property type="component" value="Unassembled WGS sequence"/>
</dbReference>
<evidence type="ECO:0000313" key="4">
    <source>
        <dbReference type="Proteomes" id="UP000799444"/>
    </source>
</evidence>